<evidence type="ECO:0000256" key="6">
    <source>
        <dbReference type="SAM" id="Phobius"/>
    </source>
</evidence>
<keyword evidence="2" id="KW-1003">Cell membrane</keyword>
<keyword evidence="4 6" id="KW-1133">Transmembrane helix</keyword>
<feature type="transmembrane region" description="Helical" evidence="6">
    <location>
        <begin position="12"/>
        <end position="31"/>
    </location>
</feature>
<evidence type="ECO:0000256" key="1">
    <source>
        <dbReference type="ARBA" id="ARBA00004651"/>
    </source>
</evidence>
<evidence type="ECO:0000256" key="2">
    <source>
        <dbReference type="ARBA" id="ARBA00022475"/>
    </source>
</evidence>
<feature type="transmembrane region" description="Helical" evidence="6">
    <location>
        <begin position="214"/>
        <end position="235"/>
    </location>
</feature>
<sequence>MGIVFKQSFSNLVITYIGFAIGAVNTLFLYARFLSDTYYGLVGVILATSAILMPVMALGVPNTLIKFYSGYKDERSKDGFLFLMLLLPMVLILPLGLFSYVANEAIGAFIGQKNAIVEDYVWHIFLIAMAMAYFEVFYSWSRIHMRSVFGNFMKEIFGRLLIFLLLFAVYLDYISVITFMHALVGVYLVRTLIMKLYAFSLRMPKINFQFPSNLSSLITYSLLIILGGSTAVVLLEVDKFMINQFIEIEKVAYYTVAVFIATVIAVPSRAMHQISYPMTAALLNGKDGDGLAVLYRKSSLTLFIVSGLIFVLIILNLEDLYLLLPENYRGGFYIVLMIGLARVFDALLGNNNAILYNSDHYRAILWLGVLLAILTIFLNWVLIPKIGITGAALATFMAVSVYNLLKLVYVKLKLGLQPFSRDTFKVFLLLGGVVLLFFYLQFPFHPLINITLKSLLIAAVYTAVLYRFKISEDVYNLLTQLFSRKS</sequence>
<dbReference type="PANTHER" id="PTHR30250:SF11">
    <property type="entry name" value="O-ANTIGEN TRANSPORTER-RELATED"/>
    <property type="match status" value="1"/>
</dbReference>
<comment type="subcellular location">
    <subcellularLocation>
        <location evidence="1">Cell membrane</location>
        <topology evidence="1">Multi-pass membrane protein</topology>
    </subcellularLocation>
</comment>
<evidence type="ECO:0000256" key="5">
    <source>
        <dbReference type="ARBA" id="ARBA00023136"/>
    </source>
</evidence>
<evidence type="ECO:0000256" key="3">
    <source>
        <dbReference type="ARBA" id="ARBA00022692"/>
    </source>
</evidence>
<dbReference type="InterPro" id="IPR050833">
    <property type="entry name" value="Poly_Biosynth_Transport"/>
</dbReference>
<protein>
    <recommendedName>
        <fullName evidence="9">Oligosaccharide flippase family protein</fullName>
    </recommendedName>
</protein>
<dbReference type="EMBL" id="BMFH01000001">
    <property type="protein sequence ID" value="GGD38019.1"/>
    <property type="molecule type" value="Genomic_DNA"/>
</dbReference>
<dbReference type="RefSeq" id="WP_188368791.1">
    <property type="nucleotide sequence ID" value="NZ_BMFH01000001.1"/>
</dbReference>
<evidence type="ECO:0000256" key="4">
    <source>
        <dbReference type="ARBA" id="ARBA00022989"/>
    </source>
</evidence>
<feature type="transmembrane region" description="Helical" evidence="6">
    <location>
        <begin position="120"/>
        <end position="140"/>
    </location>
</feature>
<feature type="transmembrane region" description="Helical" evidence="6">
    <location>
        <begin position="251"/>
        <end position="268"/>
    </location>
</feature>
<feature type="transmembrane region" description="Helical" evidence="6">
    <location>
        <begin position="176"/>
        <end position="193"/>
    </location>
</feature>
<feature type="transmembrane region" description="Helical" evidence="6">
    <location>
        <begin position="37"/>
        <end position="60"/>
    </location>
</feature>
<feature type="transmembrane region" description="Helical" evidence="6">
    <location>
        <begin position="330"/>
        <end position="349"/>
    </location>
</feature>
<evidence type="ECO:0008006" key="9">
    <source>
        <dbReference type="Google" id="ProtNLM"/>
    </source>
</evidence>
<feature type="transmembrane region" description="Helical" evidence="6">
    <location>
        <begin position="450"/>
        <end position="468"/>
    </location>
</feature>
<comment type="caution">
    <text evidence="7">The sequence shown here is derived from an EMBL/GenBank/DDBJ whole genome shotgun (WGS) entry which is preliminary data.</text>
</comment>
<reference evidence="8" key="1">
    <citation type="journal article" date="2019" name="Int. J. Syst. Evol. Microbiol.">
        <title>The Global Catalogue of Microorganisms (GCM) 10K type strain sequencing project: providing services to taxonomists for standard genome sequencing and annotation.</title>
        <authorList>
            <consortium name="The Broad Institute Genomics Platform"/>
            <consortium name="The Broad Institute Genome Sequencing Center for Infectious Disease"/>
            <person name="Wu L."/>
            <person name="Ma J."/>
        </authorList>
    </citation>
    <scope>NUCLEOTIDE SEQUENCE [LARGE SCALE GENOMIC DNA]</scope>
    <source>
        <strain evidence="8">CGMCC 1.12606</strain>
    </source>
</reference>
<name>A0ABQ1QQT6_9FLAO</name>
<evidence type="ECO:0000313" key="7">
    <source>
        <dbReference type="EMBL" id="GGD38019.1"/>
    </source>
</evidence>
<keyword evidence="3 6" id="KW-0812">Transmembrane</keyword>
<dbReference type="InterPro" id="IPR002797">
    <property type="entry name" value="Polysacc_synth"/>
</dbReference>
<evidence type="ECO:0000313" key="8">
    <source>
        <dbReference type="Proteomes" id="UP000625780"/>
    </source>
</evidence>
<dbReference type="PANTHER" id="PTHR30250">
    <property type="entry name" value="PST FAMILY PREDICTED COLANIC ACID TRANSPORTER"/>
    <property type="match status" value="1"/>
</dbReference>
<dbReference type="Pfam" id="PF01943">
    <property type="entry name" value="Polysacc_synt"/>
    <property type="match status" value="1"/>
</dbReference>
<feature type="transmembrane region" description="Helical" evidence="6">
    <location>
        <begin position="300"/>
        <end position="324"/>
    </location>
</feature>
<accession>A0ABQ1QQT6</accession>
<feature type="transmembrane region" description="Helical" evidence="6">
    <location>
        <begin position="361"/>
        <end position="380"/>
    </location>
</feature>
<feature type="transmembrane region" description="Helical" evidence="6">
    <location>
        <begin position="80"/>
        <end position="100"/>
    </location>
</feature>
<organism evidence="7 8">
    <name type="scientific">Muriicola marianensis</name>
    <dbReference type="NCBI Taxonomy" id="1324801"/>
    <lineage>
        <taxon>Bacteria</taxon>
        <taxon>Pseudomonadati</taxon>
        <taxon>Bacteroidota</taxon>
        <taxon>Flavobacteriia</taxon>
        <taxon>Flavobacteriales</taxon>
        <taxon>Flavobacteriaceae</taxon>
        <taxon>Muriicola</taxon>
    </lineage>
</organism>
<gene>
    <name evidence="7" type="ORF">GCM10011361_01440</name>
</gene>
<feature type="transmembrane region" description="Helical" evidence="6">
    <location>
        <begin position="386"/>
        <end position="405"/>
    </location>
</feature>
<feature type="transmembrane region" description="Helical" evidence="6">
    <location>
        <begin position="152"/>
        <end position="170"/>
    </location>
</feature>
<keyword evidence="5 6" id="KW-0472">Membrane</keyword>
<keyword evidence="8" id="KW-1185">Reference proteome</keyword>
<proteinExistence type="predicted"/>
<dbReference type="Proteomes" id="UP000625780">
    <property type="component" value="Unassembled WGS sequence"/>
</dbReference>
<feature type="transmembrane region" description="Helical" evidence="6">
    <location>
        <begin position="426"/>
        <end position="444"/>
    </location>
</feature>